<feature type="region of interest" description="Disordered" evidence="1">
    <location>
        <begin position="132"/>
        <end position="167"/>
    </location>
</feature>
<accession>A0A182Q3E8</accession>
<dbReference type="AlphaFoldDB" id="A0A182Q3E8"/>
<protein>
    <recommendedName>
        <fullName evidence="4">EF-hand domain-containing protein</fullName>
    </recommendedName>
</protein>
<evidence type="ECO:0008006" key="4">
    <source>
        <dbReference type="Google" id="ProtNLM"/>
    </source>
</evidence>
<proteinExistence type="predicted"/>
<evidence type="ECO:0000313" key="2">
    <source>
        <dbReference type="EnsemblMetazoa" id="AFAF002302-PA"/>
    </source>
</evidence>
<feature type="compositionally biased region" description="Basic and acidic residues" evidence="1">
    <location>
        <begin position="70"/>
        <end position="82"/>
    </location>
</feature>
<reference evidence="3" key="1">
    <citation type="submission" date="2014-01" db="EMBL/GenBank/DDBJ databases">
        <title>The Genome Sequence of Anopheles farauti FAR1 (V2).</title>
        <authorList>
            <consortium name="The Broad Institute Genomics Platform"/>
            <person name="Neafsey D.E."/>
            <person name="Besansky N."/>
            <person name="Howell P."/>
            <person name="Walton C."/>
            <person name="Young S.K."/>
            <person name="Zeng Q."/>
            <person name="Gargeya S."/>
            <person name="Fitzgerald M."/>
            <person name="Haas B."/>
            <person name="Abouelleil A."/>
            <person name="Allen A.W."/>
            <person name="Alvarado L."/>
            <person name="Arachchi H.M."/>
            <person name="Berlin A.M."/>
            <person name="Chapman S.B."/>
            <person name="Gainer-Dewar J."/>
            <person name="Goldberg J."/>
            <person name="Griggs A."/>
            <person name="Gujja S."/>
            <person name="Hansen M."/>
            <person name="Howarth C."/>
            <person name="Imamovic A."/>
            <person name="Ireland A."/>
            <person name="Larimer J."/>
            <person name="McCowan C."/>
            <person name="Murphy C."/>
            <person name="Pearson M."/>
            <person name="Poon T.W."/>
            <person name="Priest M."/>
            <person name="Roberts A."/>
            <person name="Saif S."/>
            <person name="Shea T."/>
            <person name="Sisk P."/>
            <person name="Sykes S."/>
            <person name="Wortman J."/>
            <person name="Nusbaum C."/>
            <person name="Birren B."/>
        </authorList>
    </citation>
    <scope>NUCLEOTIDE SEQUENCE [LARGE SCALE GENOMIC DNA]</scope>
    <source>
        <strain evidence="3">FAR1</strain>
    </source>
</reference>
<dbReference type="EnsemblMetazoa" id="AFAF002302-RA">
    <property type="protein sequence ID" value="AFAF002302-PA"/>
    <property type="gene ID" value="AFAF002302"/>
</dbReference>
<reference evidence="2" key="2">
    <citation type="submission" date="2020-05" db="UniProtKB">
        <authorList>
            <consortium name="EnsemblMetazoa"/>
        </authorList>
    </citation>
    <scope>IDENTIFICATION</scope>
    <source>
        <strain evidence="2">FAR1</strain>
    </source>
</reference>
<organism evidence="2 3">
    <name type="scientific">Anopheles farauti</name>
    <dbReference type="NCBI Taxonomy" id="69004"/>
    <lineage>
        <taxon>Eukaryota</taxon>
        <taxon>Metazoa</taxon>
        <taxon>Ecdysozoa</taxon>
        <taxon>Arthropoda</taxon>
        <taxon>Hexapoda</taxon>
        <taxon>Insecta</taxon>
        <taxon>Pterygota</taxon>
        <taxon>Neoptera</taxon>
        <taxon>Endopterygota</taxon>
        <taxon>Diptera</taxon>
        <taxon>Nematocera</taxon>
        <taxon>Culicoidea</taxon>
        <taxon>Culicidae</taxon>
        <taxon>Anophelinae</taxon>
        <taxon>Anopheles</taxon>
    </lineage>
</organism>
<name>A0A182Q3E8_9DIPT</name>
<dbReference type="EMBL" id="AXCN02000770">
    <property type="status" value="NOT_ANNOTATED_CDS"/>
    <property type="molecule type" value="Genomic_DNA"/>
</dbReference>
<feature type="region of interest" description="Disordered" evidence="1">
    <location>
        <begin position="43"/>
        <end position="82"/>
    </location>
</feature>
<keyword evidence="3" id="KW-1185">Reference proteome</keyword>
<sequence>MTEVMKSGMTFLQNLFRLFDMDNENFLVQDKWIEHLKGRLPSATGTPLRYPNRRPIQHDSSTSSSPNAIDRLRSGDFHSGADHKTPIKAVVRVAQEHIPFPGVASAFHVPHMSGLALVYPVVPINDHGTPLPPPPSCKWQGEKNNRASQQPEAAGNPLTPHRENGPASGRAALHQNPMLMRIYECSDSIPSCTGRHGSKWHTRGFITAGKVLAAFTLSGLGRRFPVRYPSLPTGGRRSRAREAPGTIKWNKMFNQHQFVQSLVTRKTGH</sequence>
<evidence type="ECO:0000313" key="3">
    <source>
        <dbReference type="Proteomes" id="UP000075886"/>
    </source>
</evidence>
<dbReference type="VEuPathDB" id="VectorBase:AFAF002302"/>
<feature type="compositionally biased region" description="Polar residues" evidence="1">
    <location>
        <begin position="58"/>
        <end position="67"/>
    </location>
</feature>
<dbReference type="Proteomes" id="UP000075886">
    <property type="component" value="Unassembled WGS sequence"/>
</dbReference>
<evidence type="ECO:0000256" key="1">
    <source>
        <dbReference type="SAM" id="MobiDB-lite"/>
    </source>
</evidence>